<sequence length="188" mass="21466">MEVTGHHNRTAGRDYYEINIGGEAARELAEGATVTVIGAANGTFTIRLEHTNNKQRFAGISLAQLKKERKRAWFGWWKAKLRQLYDPVKLGGIAASMSVLYLFYRTISFALQGPGPQAFVISKLPELFWHWSTFIPLALIFIGRVWKGERVRAGKSQEQESWEIITQLDTEIRHREEIEFKGDGRTSQ</sequence>
<evidence type="ECO:0000256" key="1">
    <source>
        <dbReference type="SAM" id="Phobius"/>
    </source>
</evidence>
<gene>
    <name evidence="2" type="ORF">MO867_21040</name>
</gene>
<dbReference type="EMBL" id="JALBWM010000205">
    <property type="protein sequence ID" value="MCO1336817.1"/>
    <property type="molecule type" value="Genomic_DNA"/>
</dbReference>
<name>A0A9X2ER22_9GAMM</name>
<keyword evidence="1" id="KW-0472">Membrane</keyword>
<evidence type="ECO:0000313" key="2">
    <source>
        <dbReference type="EMBL" id="MCO1336817.1"/>
    </source>
</evidence>
<proteinExistence type="predicted"/>
<feature type="transmembrane region" description="Helical" evidence="1">
    <location>
        <begin position="127"/>
        <end position="146"/>
    </location>
</feature>
<dbReference type="RefSeq" id="WP_252472766.1">
    <property type="nucleotide sequence ID" value="NZ_JALBWM010000205.1"/>
</dbReference>
<evidence type="ECO:0000313" key="3">
    <source>
        <dbReference type="Proteomes" id="UP001139028"/>
    </source>
</evidence>
<keyword evidence="1" id="KW-0812">Transmembrane</keyword>
<keyword evidence="1" id="KW-1133">Transmembrane helix</keyword>
<reference evidence="2" key="1">
    <citation type="journal article" date="2022" name="Arch. Microbiol.">
        <title>Microbulbifer okhotskensis sp. nov., isolated from a deep bottom sediment of the Okhotsk Sea.</title>
        <authorList>
            <person name="Romanenko L."/>
            <person name="Kurilenko V."/>
            <person name="Otstavnykh N."/>
            <person name="Velansky P."/>
            <person name="Isaeva M."/>
            <person name="Mikhailov V."/>
        </authorList>
    </citation>
    <scope>NUCLEOTIDE SEQUENCE</scope>
    <source>
        <strain evidence="2">OS29</strain>
    </source>
</reference>
<dbReference type="Proteomes" id="UP001139028">
    <property type="component" value="Unassembled WGS sequence"/>
</dbReference>
<accession>A0A9X2ER22</accession>
<dbReference type="AlphaFoldDB" id="A0A9X2ER22"/>
<protein>
    <submittedName>
        <fullName evidence="2">Uncharacterized protein</fullName>
    </submittedName>
</protein>
<feature type="transmembrane region" description="Helical" evidence="1">
    <location>
        <begin position="88"/>
        <end position="107"/>
    </location>
</feature>
<organism evidence="2 3">
    <name type="scientific">Microbulbifer okhotskensis</name>
    <dbReference type="NCBI Taxonomy" id="2926617"/>
    <lineage>
        <taxon>Bacteria</taxon>
        <taxon>Pseudomonadati</taxon>
        <taxon>Pseudomonadota</taxon>
        <taxon>Gammaproteobacteria</taxon>
        <taxon>Cellvibrionales</taxon>
        <taxon>Microbulbiferaceae</taxon>
        <taxon>Microbulbifer</taxon>
    </lineage>
</organism>
<keyword evidence="3" id="KW-1185">Reference proteome</keyword>
<comment type="caution">
    <text evidence="2">The sequence shown here is derived from an EMBL/GenBank/DDBJ whole genome shotgun (WGS) entry which is preliminary data.</text>
</comment>